<protein>
    <submittedName>
        <fullName evidence="2">Uncharacterized protein</fullName>
    </submittedName>
</protein>
<feature type="region of interest" description="Disordered" evidence="1">
    <location>
        <begin position="155"/>
        <end position="195"/>
    </location>
</feature>
<gene>
    <name evidence="2" type="ORF">AVDCRST_MAG02-1474</name>
</gene>
<dbReference type="EMBL" id="CADCVH010000047">
    <property type="protein sequence ID" value="CAA9455018.1"/>
    <property type="molecule type" value="Genomic_DNA"/>
</dbReference>
<evidence type="ECO:0000313" key="2">
    <source>
        <dbReference type="EMBL" id="CAA9455018.1"/>
    </source>
</evidence>
<evidence type="ECO:0000256" key="1">
    <source>
        <dbReference type="SAM" id="MobiDB-lite"/>
    </source>
</evidence>
<proteinExistence type="predicted"/>
<accession>A0A6J4QTP2</accession>
<feature type="compositionally biased region" description="Basic residues" evidence="1">
    <location>
        <begin position="180"/>
        <end position="195"/>
    </location>
</feature>
<name>A0A6J4QTP2_9ACTN</name>
<sequence>VGARRGDDPAQAAPRQPEDDAPAGDDRLVRGRGRLGGDFPVPGRSLADQRRGEPQDRASALAAPLGRPGEARARRDAPLRLRVRIRGRPPGDLRAAQGRRDRAAHGARPRDDDLHLLRRPRRQLRGAAVGQFRGLEEVYGVHEVFSGVRRRPHRQVLRPAEDARRTRSGRLRGGAPPARLRGRVARRVRPTHPSI</sequence>
<dbReference type="AlphaFoldDB" id="A0A6J4QTP2"/>
<feature type="compositionally biased region" description="Basic and acidic residues" evidence="1">
    <location>
        <begin position="69"/>
        <end position="79"/>
    </location>
</feature>
<feature type="non-terminal residue" evidence="2">
    <location>
        <position position="1"/>
    </location>
</feature>
<reference evidence="2" key="1">
    <citation type="submission" date="2020-02" db="EMBL/GenBank/DDBJ databases">
        <authorList>
            <person name="Meier V. D."/>
        </authorList>
    </citation>
    <scope>NUCLEOTIDE SEQUENCE</scope>
    <source>
        <strain evidence="2">AVDCRST_MAG02</strain>
    </source>
</reference>
<feature type="compositionally biased region" description="Basic and acidic residues" evidence="1">
    <location>
        <begin position="47"/>
        <end position="56"/>
    </location>
</feature>
<organism evidence="2">
    <name type="scientific">uncultured Rubrobacteraceae bacterium</name>
    <dbReference type="NCBI Taxonomy" id="349277"/>
    <lineage>
        <taxon>Bacteria</taxon>
        <taxon>Bacillati</taxon>
        <taxon>Actinomycetota</taxon>
        <taxon>Rubrobacteria</taxon>
        <taxon>Rubrobacterales</taxon>
        <taxon>Rubrobacteraceae</taxon>
        <taxon>environmental samples</taxon>
    </lineage>
</organism>
<feature type="non-terminal residue" evidence="2">
    <location>
        <position position="195"/>
    </location>
</feature>
<feature type="compositionally biased region" description="Basic and acidic residues" evidence="1">
    <location>
        <begin position="98"/>
        <end position="112"/>
    </location>
</feature>
<feature type="region of interest" description="Disordered" evidence="1">
    <location>
        <begin position="1"/>
        <end position="112"/>
    </location>
</feature>